<accession>A0A2W4WMX4</accession>
<gene>
    <name evidence="2" type="ORF">DCF19_01970</name>
</gene>
<comment type="caution">
    <text evidence="2">The sequence shown here is derived from an EMBL/GenBank/DDBJ whole genome shotgun (WGS) entry which is preliminary data.</text>
</comment>
<proteinExistence type="predicted"/>
<feature type="compositionally biased region" description="Polar residues" evidence="1">
    <location>
        <begin position="82"/>
        <end position="97"/>
    </location>
</feature>
<feature type="compositionally biased region" description="Basic and acidic residues" evidence="1">
    <location>
        <begin position="118"/>
        <end position="131"/>
    </location>
</feature>
<reference evidence="2 3" key="1">
    <citation type="submission" date="2018-04" db="EMBL/GenBank/DDBJ databases">
        <authorList>
            <person name="Go L.Y."/>
            <person name="Mitchell J.A."/>
        </authorList>
    </citation>
    <scope>NUCLEOTIDE SEQUENCE [LARGE SCALE GENOMIC DNA]</scope>
    <source>
        <strain evidence="2">ULC066bin1</strain>
    </source>
</reference>
<evidence type="ECO:0000313" key="3">
    <source>
        <dbReference type="Proteomes" id="UP000249467"/>
    </source>
</evidence>
<reference evidence="2 3" key="2">
    <citation type="submission" date="2018-06" db="EMBL/GenBank/DDBJ databases">
        <title>Metagenomic assembly of (sub)arctic Cyanobacteria and their associated microbiome from non-axenic cultures.</title>
        <authorList>
            <person name="Baurain D."/>
        </authorList>
    </citation>
    <scope>NUCLEOTIDE SEQUENCE [LARGE SCALE GENOMIC DNA]</scope>
    <source>
        <strain evidence="2">ULC066bin1</strain>
    </source>
</reference>
<protein>
    <submittedName>
        <fullName evidence="2">Uncharacterized protein</fullName>
    </submittedName>
</protein>
<evidence type="ECO:0000313" key="2">
    <source>
        <dbReference type="EMBL" id="PZO44537.1"/>
    </source>
</evidence>
<dbReference type="Proteomes" id="UP000249467">
    <property type="component" value="Unassembled WGS sequence"/>
</dbReference>
<feature type="region of interest" description="Disordered" evidence="1">
    <location>
        <begin position="69"/>
        <end position="131"/>
    </location>
</feature>
<dbReference type="EMBL" id="QBML01000002">
    <property type="protein sequence ID" value="PZO44537.1"/>
    <property type="molecule type" value="Genomic_DNA"/>
</dbReference>
<evidence type="ECO:0000256" key="1">
    <source>
        <dbReference type="SAM" id="MobiDB-lite"/>
    </source>
</evidence>
<dbReference type="AlphaFoldDB" id="A0A2W4WMX4"/>
<sequence length="229" mass="25926">MRSLAGFALEIGDRLLINGEEVTFKGWVDQSLTAIEVKAIADDTSPVKQIRAKEIVSLARLQDSVRTTNASINDSDAEKSSSHNSEQTSDQPIGQTASNRDNSDRKSSNQSEDFEVSSEPKSEETPEANKEPEYNAWEVWTYLERQRVKTLKLLNTFQAEWEANRFVREAERSTPANLRVHYEIRPILLDESVIKESAQSEYASHSSKQSKTDRVEEEYADAIDVEIID</sequence>
<name>A0A2W4WMX4_9CYAN</name>
<organism evidence="2 3">
    <name type="scientific">Pseudanabaena frigida</name>
    <dbReference type="NCBI Taxonomy" id="945775"/>
    <lineage>
        <taxon>Bacteria</taxon>
        <taxon>Bacillati</taxon>
        <taxon>Cyanobacteriota</taxon>
        <taxon>Cyanophyceae</taxon>
        <taxon>Pseudanabaenales</taxon>
        <taxon>Pseudanabaenaceae</taxon>
        <taxon>Pseudanabaena</taxon>
    </lineage>
</organism>